<evidence type="ECO:0000256" key="4">
    <source>
        <dbReference type="RuleBase" id="RU003357"/>
    </source>
</evidence>
<comment type="subcellular location">
    <subcellularLocation>
        <location evidence="1 4">Cell outer membrane</location>
    </subcellularLocation>
</comment>
<gene>
    <name evidence="8" type="ORF">GGR27_003751</name>
</gene>
<dbReference type="Gene3D" id="2.60.40.1120">
    <property type="entry name" value="Carboxypeptidase-like, regulatory domain"/>
    <property type="match status" value="1"/>
</dbReference>
<dbReference type="Proteomes" id="UP000770785">
    <property type="component" value="Unassembled WGS sequence"/>
</dbReference>
<dbReference type="InterPro" id="IPR008969">
    <property type="entry name" value="CarboxyPept-like_regulatory"/>
</dbReference>
<dbReference type="RefSeq" id="WP_168040036.1">
    <property type="nucleotide sequence ID" value="NZ_JAATJH010000009.1"/>
</dbReference>
<feature type="chain" id="PRO_5045224640" evidence="5">
    <location>
        <begin position="25"/>
        <end position="1006"/>
    </location>
</feature>
<evidence type="ECO:0000256" key="1">
    <source>
        <dbReference type="ARBA" id="ARBA00004442"/>
    </source>
</evidence>
<proteinExistence type="inferred from homology"/>
<feature type="domain" description="TonB-dependent receptor plug" evidence="7">
    <location>
        <begin position="133"/>
        <end position="235"/>
    </location>
</feature>
<evidence type="ECO:0000259" key="7">
    <source>
        <dbReference type="Pfam" id="PF07715"/>
    </source>
</evidence>
<dbReference type="NCBIfam" id="TIGR01782">
    <property type="entry name" value="TonB-Xanth-Caul"/>
    <property type="match status" value="1"/>
</dbReference>
<organism evidence="8 9">
    <name type="scientific">Neolewinella antarctica</name>
    <dbReference type="NCBI Taxonomy" id="442734"/>
    <lineage>
        <taxon>Bacteria</taxon>
        <taxon>Pseudomonadati</taxon>
        <taxon>Bacteroidota</taxon>
        <taxon>Saprospiria</taxon>
        <taxon>Saprospirales</taxon>
        <taxon>Lewinellaceae</taxon>
        <taxon>Neolewinella</taxon>
    </lineage>
</organism>
<comment type="caution">
    <text evidence="8">The sequence shown here is derived from an EMBL/GenBank/DDBJ whole genome shotgun (WGS) entry which is preliminary data.</text>
</comment>
<keyword evidence="2 4" id="KW-0472">Membrane</keyword>
<evidence type="ECO:0000256" key="3">
    <source>
        <dbReference type="ARBA" id="ARBA00023237"/>
    </source>
</evidence>
<dbReference type="InterPro" id="IPR000531">
    <property type="entry name" value="Beta-barrel_TonB"/>
</dbReference>
<keyword evidence="4" id="KW-0798">TonB box</keyword>
<keyword evidence="5" id="KW-0732">Signal</keyword>
<dbReference type="PANTHER" id="PTHR40980">
    <property type="entry name" value="PLUG DOMAIN-CONTAINING PROTEIN"/>
    <property type="match status" value="1"/>
</dbReference>
<dbReference type="InterPro" id="IPR012910">
    <property type="entry name" value="Plug_dom"/>
</dbReference>
<dbReference type="PANTHER" id="PTHR40980:SF4">
    <property type="entry name" value="TONB-DEPENDENT RECEPTOR-LIKE BETA-BARREL DOMAIN-CONTAINING PROTEIN"/>
    <property type="match status" value="1"/>
</dbReference>
<name>A0ABX0XFZ0_9BACT</name>
<keyword evidence="9" id="KW-1185">Reference proteome</keyword>
<evidence type="ECO:0000256" key="5">
    <source>
        <dbReference type="SAM" id="SignalP"/>
    </source>
</evidence>
<dbReference type="EMBL" id="JAATJH010000009">
    <property type="protein sequence ID" value="NJC28230.1"/>
    <property type="molecule type" value="Genomic_DNA"/>
</dbReference>
<protein>
    <submittedName>
        <fullName evidence="8">TonB-dependent receptor</fullName>
    </submittedName>
</protein>
<feature type="domain" description="TonB-dependent receptor-like beta-barrel" evidence="6">
    <location>
        <begin position="484"/>
        <end position="969"/>
    </location>
</feature>
<dbReference type="SUPFAM" id="SSF56935">
    <property type="entry name" value="Porins"/>
    <property type="match status" value="1"/>
</dbReference>
<dbReference type="Pfam" id="PF00593">
    <property type="entry name" value="TonB_dep_Rec_b-barrel"/>
    <property type="match status" value="1"/>
</dbReference>
<dbReference type="Gene3D" id="2.170.130.10">
    <property type="entry name" value="TonB-dependent receptor, plug domain"/>
    <property type="match status" value="1"/>
</dbReference>
<keyword evidence="8" id="KW-0675">Receptor</keyword>
<dbReference type="InterPro" id="IPR037066">
    <property type="entry name" value="Plug_dom_sf"/>
</dbReference>
<accession>A0ABX0XFZ0</accession>
<evidence type="ECO:0000256" key="2">
    <source>
        <dbReference type="ARBA" id="ARBA00023136"/>
    </source>
</evidence>
<dbReference type="InterPro" id="IPR036942">
    <property type="entry name" value="Beta-barrel_TonB_sf"/>
</dbReference>
<dbReference type="Pfam" id="PF13715">
    <property type="entry name" value="CarbopepD_reg_2"/>
    <property type="match status" value="1"/>
</dbReference>
<comment type="similarity">
    <text evidence="4">Belongs to the TonB-dependent receptor family.</text>
</comment>
<feature type="signal peptide" evidence="5">
    <location>
        <begin position="1"/>
        <end position="24"/>
    </location>
</feature>
<dbReference type="SUPFAM" id="SSF49464">
    <property type="entry name" value="Carboxypeptidase regulatory domain-like"/>
    <property type="match status" value="1"/>
</dbReference>
<evidence type="ECO:0000313" key="9">
    <source>
        <dbReference type="Proteomes" id="UP000770785"/>
    </source>
</evidence>
<dbReference type="Gene3D" id="2.40.170.20">
    <property type="entry name" value="TonB-dependent receptor, beta-barrel domain"/>
    <property type="match status" value="1"/>
</dbReference>
<reference evidence="8 9" key="1">
    <citation type="submission" date="2020-03" db="EMBL/GenBank/DDBJ databases">
        <title>Genomic Encyclopedia of Type Strains, Phase IV (KMG-IV): sequencing the most valuable type-strain genomes for metagenomic binning, comparative biology and taxonomic classification.</title>
        <authorList>
            <person name="Goeker M."/>
        </authorList>
    </citation>
    <scope>NUCLEOTIDE SEQUENCE [LARGE SCALE GENOMIC DNA]</scope>
    <source>
        <strain evidence="8 9">DSM 105096</strain>
    </source>
</reference>
<evidence type="ECO:0000259" key="6">
    <source>
        <dbReference type="Pfam" id="PF00593"/>
    </source>
</evidence>
<dbReference type="Pfam" id="PF07715">
    <property type="entry name" value="Plug"/>
    <property type="match status" value="1"/>
</dbReference>
<sequence>MKAALRNFVLLIAFSLLLPLVLSAQSTGTLSGSIKEASTGEPLPFANIFINEISLGTSAGLDGEFVLNNVPLGTTVVSISYTGYDSKDMTIEVVPGINKIEAELKTLSMMGQEIVVTAQASGQRSAINQQLASNSIINVISAEKMLELPDANAAEAIGRLPGISLQRDAGEANKVVIRGLSPKYNVVTLEGLRLPSTSDFDRSVDLSILPSELLSSIDVTKSLRADMDADALGGTVNLHILEAPDERKIIGVLEGEYADLTNDFNNYRVVAGISDRFLNNKVGVNAKVTVEQKQLPSQQFSASYSNPVYDFTTNEEGVVTDSSLFVRTQSTSLIEQEQRRRRTNASLILDYDQGWWKVKLLNIYSQKNDFITRRNSTYVFNPRESPENFNLNLNETDWRTGIRMHNLTNEFRFGNSKINLVLATTYAQQDQVDQTFSFVEINSYNLNQNNLIYREPTSIIDEVGGPDALRTEDAFLQRMSLGNRELIDENYDARLDYQLDFRVEDLVSGNLKVGGKYHQLVRTSDGTQESSDFQFGAGVGRRQSLAAQFPFIATDPGAQRGLNAANFVDNDYEPGTFLDDRYQLGWTGDIDLLTDIQDEFYTGVAGNPNYVRDGVPSFVRDYTAQEDLQAAYVMTELNFGPRLMVMPGIRFERNQTEYSAFQIRTNSGPSGIEPNPEEVTINRENSLWFPSLNAKYDVTEALIVQGAAYRSATRPSFREISPLVIYPTGGRVIQSNNPFLTPATAWNYDLGFSYNTNKSGLFTVYGFYKEIDDLIFSLDGYQPNKKGSIVGAPADLNNRILGGEYYDEFFLENNSQTNLPFNNTEKAYVTGVELAWQTNFWFLPGLLQGLVFDVNYTLLNTRTEYPFFQSVQTGVTDGIIPTPILSQEYRTRPGPMQDQPGSILNVILGWDFKGFSSRISYRFQSETVEGLDTRYSVFDRYYGAFSIVDLTLKQKVNKNIAAYVNFKNINRQIDDYFFAEQQENPSLPTNSQAYGFRAQFGVRMNY</sequence>
<evidence type="ECO:0000313" key="8">
    <source>
        <dbReference type="EMBL" id="NJC28230.1"/>
    </source>
</evidence>
<keyword evidence="3" id="KW-0998">Cell outer membrane</keyword>
<dbReference type="InterPro" id="IPR010104">
    <property type="entry name" value="TonB_rcpt_bac"/>
</dbReference>